<sequence length="59" mass="6835">VNRLIRDFLWHGNKDAHAGCCIVSWQKVCRPLALGGLGIRDLHRTGVALRTRWLWLQRT</sequence>
<dbReference type="Gramene" id="AET4Gv20487000.1">
    <property type="protein sequence ID" value="AET4Gv20487000.1"/>
    <property type="gene ID" value="AET4Gv20487000"/>
</dbReference>
<dbReference type="Proteomes" id="UP000015105">
    <property type="component" value="Chromosome 4D"/>
</dbReference>
<reference evidence="1" key="4">
    <citation type="submission" date="2019-03" db="UniProtKB">
        <authorList>
            <consortium name="EnsemblPlants"/>
        </authorList>
    </citation>
    <scope>IDENTIFICATION</scope>
</reference>
<organism evidence="1 2">
    <name type="scientific">Aegilops tauschii subsp. strangulata</name>
    <name type="common">Goatgrass</name>
    <dbReference type="NCBI Taxonomy" id="200361"/>
    <lineage>
        <taxon>Eukaryota</taxon>
        <taxon>Viridiplantae</taxon>
        <taxon>Streptophyta</taxon>
        <taxon>Embryophyta</taxon>
        <taxon>Tracheophyta</taxon>
        <taxon>Spermatophyta</taxon>
        <taxon>Magnoliopsida</taxon>
        <taxon>Liliopsida</taxon>
        <taxon>Poales</taxon>
        <taxon>Poaceae</taxon>
        <taxon>BOP clade</taxon>
        <taxon>Pooideae</taxon>
        <taxon>Triticodae</taxon>
        <taxon>Triticeae</taxon>
        <taxon>Triticinae</taxon>
        <taxon>Aegilops</taxon>
    </lineage>
</organism>
<proteinExistence type="predicted"/>
<accession>A0A453I994</accession>
<reference evidence="1" key="5">
    <citation type="journal article" date="2021" name="G3 (Bethesda)">
        <title>Aegilops tauschii genome assembly Aet v5.0 features greater sequence contiguity and improved annotation.</title>
        <authorList>
            <person name="Wang L."/>
            <person name="Zhu T."/>
            <person name="Rodriguez J.C."/>
            <person name="Deal K.R."/>
            <person name="Dubcovsky J."/>
            <person name="McGuire P.E."/>
            <person name="Lux T."/>
            <person name="Spannagl M."/>
            <person name="Mayer K.F.X."/>
            <person name="Baldrich P."/>
            <person name="Meyers B.C."/>
            <person name="Huo N."/>
            <person name="Gu Y.Q."/>
            <person name="Zhou H."/>
            <person name="Devos K.M."/>
            <person name="Bennetzen J.L."/>
            <person name="Unver T."/>
            <person name="Budak H."/>
            <person name="Gulick P.J."/>
            <person name="Galiba G."/>
            <person name="Kalapos B."/>
            <person name="Nelson D.R."/>
            <person name="Li P."/>
            <person name="You F.M."/>
            <person name="Luo M.C."/>
            <person name="Dvorak J."/>
        </authorList>
    </citation>
    <scope>NUCLEOTIDE SEQUENCE [LARGE SCALE GENOMIC DNA]</scope>
    <source>
        <strain evidence="1">cv. AL8/78</strain>
    </source>
</reference>
<evidence type="ECO:0000313" key="2">
    <source>
        <dbReference type="Proteomes" id="UP000015105"/>
    </source>
</evidence>
<reference evidence="1" key="3">
    <citation type="journal article" date="2017" name="Nature">
        <title>Genome sequence of the progenitor of the wheat D genome Aegilops tauschii.</title>
        <authorList>
            <person name="Luo M.C."/>
            <person name="Gu Y.Q."/>
            <person name="Puiu D."/>
            <person name="Wang H."/>
            <person name="Twardziok S.O."/>
            <person name="Deal K.R."/>
            <person name="Huo N."/>
            <person name="Zhu T."/>
            <person name="Wang L."/>
            <person name="Wang Y."/>
            <person name="McGuire P.E."/>
            <person name="Liu S."/>
            <person name="Long H."/>
            <person name="Ramasamy R.K."/>
            <person name="Rodriguez J.C."/>
            <person name="Van S.L."/>
            <person name="Yuan L."/>
            <person name="Wang Z."/>
            <person name="Xia Z."/>
            <person name="Xiao L."/>
            <person name="Anderson O.D."/>
            <person name="Ouyang S."/>
            <person name="Liang Y."/>
            <person name="Zimin A.V."/>
            <person name="Pertea G."/>
            <person name="Qi P."/>
            <person name="Bennetzen J.L."/>
            <person name="Dai X."/>
            <person name="Dawson M.W."/>
            <person name="Muller H.G."/>
            <person name="Kugler K."/>
            <person name="Rivarola-Duarte L."/>
            <person name="Spannagl M."/>
            <person name="Mayer K.F.X."/>
            <person name="Lu F.H."/>
            <person name="Bevan M.W."/>
            <person name="Leroy P."/>
            <person name="Li P."/>
            <person name="You F.M."/>
            <person name="Sun Q."/>
            <person name="Liu Z."/>
            <person name="Lyons E."/>
            <person name="Wicker T."/>
            <person name="Salzberg S.L."/>
            <person name="Devos K.M."/>
            <person name="Dvorak J."/>
        </authorList>
    </citation>
    <scope>NUCLEOTIDE SEQUENCE [LARGE SCALE GENOMIC DNA]</scope>
    <source>
        <strain evidence="1">cv. AL8/78</strain>
    </source>
</reference>
<reference evidence="2" key="1">
    <citation type="journal article" date="2014" name="Science">
        <title>Ancient hybridizations among the ancestral genomes of bread wheat.</title>
        <authorList>
            <consortium name="International Wheat Genome Sequencing Consortium,"/>
            <person name="Marcussen T."/>
            <person name="Sandve S.R."/>
            <person name="Heier L."/>
            <person name="Spannagl M."/>
            <person name="Pfeifer M."/>
            <person name="Jakobsen K.S."/>
            <person name="Wulff B.B."/>
            <person name="Steuernagel B."/>
            <person name="Mayer K.F."/>
            <person name="Olsen O.A."/>
        </authorList>
    </citation>
    <scope>NUCLEOTIDE SEQUENCE [LARGE SCALE GENOMIC DNA]</scope>
    <source>
        <strain evidence="2">cv. AL8/78</strain>
    </source>
</reference>
<dbReference type="EnsemblPlants" id="AET4Gv20487000.1">
    <property type="protein sequence ID" value="AET4Gv20487000.1"/>
    <property type="gene ID" value="AET4Gv20487000"/>
</dbReference>
<evidence type="ECO:0008006" key="3">
    <source>
        <dbReference type="Google" id="ProtNLM"/>
    </source>
</evidence>
<evidence type="ECO:0000313" key="1">
    <source>
        <dbReference type="EnsemblPlants" id="AET4Gv20487000.1"/>
    </source>
</evidence>
<name>A0A453I994_AEGTS</name>
<dbReference type="AlphaFoldDB" id="A0A453I994"/>
<keyword evidence="2" id="KW-1185">Reference proteome</keyword>
<reference evidence="2" key="2">
    <citation type="journal article" date="2017" name="Nat. Plants">
        <title>The Aegilops tauschii genome reveals multiple impacts of transposons.</title>
        <authorList>
            <person name="Zhao G."/>
            <person name="Zou C."/>
            <person name="Li K."/>
            <person name="Wang K."/>
            <person name="Li T."/>
            <person name="Gao L."/>
            <person name="Zhang X."/>
            <person name="Wang H."/>
            <person name="Yang Z."/>
            <person name="Liu X."/>
            <person name="Jiang W."/>
            <person name="Mao L."/>
            <person name="Kong X."/>
            <person name="Jiao Y."/>
            <person name="Jia J."/>
        </authorList>
    </citation>
    <scope>NUCLEOTIDE SEQUENCE [LARGE SCALE GENOMIC DNA]</scope>
    <source>
        <strain evidence="2">cv. AL8/78</strain>
    </source>
</reference>
<protein>
    <recommendedName>
        <fullName evidence="3">Reverse transcriptase zinc-binding domain-containing protein</fullName>
    </recommendedName>
</protein>